<feature type="compositionally biased region" description="Low complexity" evidence="1">
    <location>
        <begin position="135"/>
        <end position="151"/>
    </location>
</feature>
<dbReference type="Proteomes" id="UP001303046">
    <property type="component" value="Unassembled WGS sequence"/>
</dbReference>
<comment type="caution">
    <text evidence="4">The sequence shown here is derived from an EMBL/GenBank/DDBJ whole genome shotgun (WGS) entry which is preliminary data.</text>
</comment>
<name>A0ABR1E7H7_NECAM</name>
<evidence type="ECO:0000313" key="4">
    <source>
        <dbReference type="EMBL" id="KAK6757691.1"/>
    </source>
</evidence>
<feature type="compositionally biased region" description="Pro residues" evidence="1">
    <location>
        <begin position="72"/>
        <end position="134"/>
    </location>
</feature>
<evidence type="ECO:0000256" key="2">
    <source>
        <dbReference type="SAM" id="SignalP"/>
    </source>
</evidence>
<keyword evidence="2" id="KW-0732">Signal</keyword>
<sequence>MRAVLCVLTFTALKVVLGQYDPYLPPDFPEIGGFTAPPPTSTVTTLANTTPAKTTYLFPTTAAGTTFSVPATSPPVPTSSAPPPAPSSSAPPPGPSSSAPPAPPGSSAPPADPESSAPPEPSSPPPAPESPAPSPAARSSTSPPTSESSVPPWSPARTPFPGPSEPPAPSVPPPPPPAPAPQPAPTPPPPPVPAPQPAPPPHPPLPPPPPPPAPAPGPPVPPPFVPPQPQPPNRRPWPRPHCGNPRLTDTQRGIFLDIHNNYRSSLTGGQEVNNGHGFAPTPARMYRMQYNCDAESYAQQHASTCNGRRLDPIHHRGYKGNIYVLYDLQTTKEGAMQWLTPDVRLLVVPSSVAFTDH</sequence>
<dbReference type="Pfam" id="PF00188">
    <property type="entry name" value="CAP"/>
    <property type="match status" value="1"/>
</dbReference>
<dbReference type="SMART" id="SM00198">
    <property type="entry name" value="SCP"/>
    <property type="match status" value="1"/>
</dbReference>
<gene>
    <name evidence="4" type="primary">Necator_chrV.g20271</name>
    <name evidence="4" type="ORF">RB195_015479</name>
</gene>
<dbReference type="SUPFAM" id="SSF55797">
    <property type="entry name" value="PR-1-like"/>
    <property type="match status" value="1"/>
</dbReference>
<dbReference type="EMBL" id="JAVFWL010000005">
    <property type="protein sequence ID" value="KAK6757691.1"/>
    <property type="molecule type" value="Genomic_DNA"/>
</dbReference>
<keyword evidence="5" id="KW-1185">Reference proteome</keyword>
<feature type="signal peptide" evidence="2">
    <location>
        <begin position="1"/>
        <end position="18"/>
    </location>
</feature>
<evidence type="ECO:0000256" key="1">
    <source>
        <dbReference type="SAM" id="MobiDB-lite"/>
    </source>
</evidence>
<evidence type="ECO:0000313" key="5">
    <source>
        <dbReference type="Proteomes" id="UP001303046"/>
    </source>
</evidence>
<feature type="chain" id="PRO_5046733660" description="SCP domain-containing protein" evidence="2">
    <location>
        <begin position="19"/>
        <end position="357"/>
    </location>
</feature>
<dbReference type="CDD" id="cd05380">
    <property type="entry name" value="CAP_euk"/>
    <property type="match status" value="1"/>
</dbReference>
<evidence type="ECO:0000259" key="3">
    <source>
        <dbReference type="SMART" id="SM00198"/>
    </source>
</evidence>
<reference evidence="4 5" key="1">
    <citation type="submission" date="2023-08" db="EMBL/GenBank/DDBJ databases">
        <title>A Necator americanus chromosomal reference genome.</title>
        <authorList>
            <person name="Ilik V."/>
            <person name="Petrzelkova K.J."/>
            <person name="Pardy F."/>
            <person name="Fuh T."/>
            <person name="Niatou-Singa F.S."/>
            <person name="Gouil Q."/>
            <person name="Baker L."/>
            <person name="Ritchie M.E."/>
            <person name="Jex A.R."/>
            <person name="Gazzola D."/>
            <person name="Li H."/>
            <person name="Toshio Fujiwara R."/>
            <person name="Zhan B."/>
            <person name="Aroian R.V."/>
            <person name="Pafco B."/>
            <person name="Schwarz E.M."/>
        </authorList>
    </citation>
    <scope>NUCLEOTIDE SEQUENCE [LARGE SCALE GENOMIC DNA]</scope>
    <source>
        <strain evidence="4 5">Aroian</strain>
        <tissue evidence="4">Whole animal</tissue>
    </source>
</reference>
<protein>
    <recommendedName>
        <fullName evidence="3">SCP domain-containing protein</fullName>
    </recommendedName>
</protein>
<feature type="region of interest" description="Disordered" evidence="1">
    <location>
        <begin position="68"/>
        <end position="249"/>
    </location>
</feature>
<proteinExistence type="predicted"/>
<dbReference type="Gene3D" id="3.40.33.10">
    <property type="entry name" value="CAP"/>
    <property type="match status" value="1"/>
</dbReference>
<feature type="compositionally biased region" description="Pro residues" evidence="1">
    <location>
        <begin position="152"/>
        <end position="235"/>
    </location>
</feature>
<accession>A0ABR1E7H7</accession>
<feature type="domain" description="SCP" evidence="3">
    <location>
        <begin position="250"/>
        <end position="356"/>
    </location>
</feature>
<dbReference type="InterPro" id="IPR014044">
    <property type="entry name" value="CAP_dom"/>
</dbReference>
<dbReference type="InterPro" id="IPR035940">
    <property type="entry name" value="CAP_sf"/>
</dbReference>
<organism evidence="4 5">
    <name type="scientific">Necator americanus</name>
    <name type="common">Human hookworm</name>
    <dbReference type="NCBI Taxonomy" id="51031"/>
    <lineage>
        <taxon>Eukaryota</taxon>
        <taxon>Metazoa</taxon>
        <taxon>Ecdysozoa</taxon>
        <taxon>Nematoda</taxon>
        <taxon>Chromadorea</taxon>
        <taxon>Rhabditida</taxon>
        <taxon>Rhabditina</taxon>
        <taxon>Rhabditomorpha</taxon>
        <taxon>Strongyloidea</taxon>
        <taxon>Ancylostomatidae</taxon>
        <taxon>Bunostominae</taxon>
        <taxon>Necator</taxon>
    </lineage>
</organism>